<proteinExistence type="predicted"/>
<dbReference type="OrthoDB" id="9787478at2"/>
<dbReference type="EMBL" id="BJZV01000034">
    <property type="protein sequence ID" value="GEP12291.1"/>
    <property type="molecule type" value="Genomic_DNA"/>
</dbReference>
<gene>
    <name evidence="1" type="ORF">MGN01_41360</name>
</gene>
<evidence type="ECO:0000313" key="1">
    <source>
        <dbReference type="EMBL" id="GEP12291.1"/>
    </source>
</evidence>
<keyword evidence="2" id="KW-1185">Reference proteome</keyword>
<protein>
    <recommendedName>
        <fullName evidence="3">Phage Gp37/Gp68 family protein</fullName>
    </recommendedName>
</protein>
<dbReference type="Proteomes" id="UP000321750">
    <property type="component" value="Unassembled WGS sequence"/>
</dbReference>
<evidence type="ECO:0000313" key="2">
    <source>
        <dbReference type="Proteomes" id="UP000321750"/>
    </source>
</evidence>
<evidence type="ECO:0008006" key="3">
    <source>
        <dbReference type="Google" id="ProtNLM"/>
    </source>
</evidence>
<accession>A0A512JQT4</accession>
<comment type="caution">
    <text evidence="1">The sequence shown here is derived from an EMBL/GenBank/DDBJ whole genome shotgun (WGS) entry which is preliminary data.</text>
</comment>
<organism evidence="1 2">
    <name type="scientific">Methylobacterium gnaphalii</name>
    <dbReference type="NCBI Taxonomy" id="1010610"/>
    <lineage>
        <taxon>Bacteria</taxon>
        <taxon>Pseudomonadati</taxon>
        <taxon>Pseudomonadota</taxon>
        <taxon>Alphaproteobacteria</taxon>
        <taxon>Hyphomicrobiales</taxon>
        <taxon>Methylobacteriaceae</taxon>
        <taxon>Methylobacterium</taxon>
    </lineage>
</organism>
<name>A0A512JQT4_9HYPH</name>
<sequence>MAEHSTIEWTDATWNPITGCSVVSPGCTSCYAMGLAGTRLQHHPSRAGLTAPSKAGPVWNGTVRFNEEWLTQPLQWKRPRMIFVCAHGDLFHENVPDAWIDRVFAVMALAPQHTFQVLTKRSARMRRYMAGCEMPPDDLPLHKLWVTQWSRRDQVAAAMRDIAGSCSPLLGKVKQLPLPNVWLGVSTEDQKRADQRVPDLLETPAAVRFVSAEPLLGPIDFSRILLGTSAAEFVDMPHITKARFTVDALKGAASIGWRGLDWIIVGGESGQSARPMHPRWARSLRDQCAEQNVAFLFKQWGEYGPCELHPPGTAVCSVIGSSGRHMTGRDAVCGDPEDAHAEIIARFGKSRAGRLLDGVEHNGMPQVRG</sequence>
<dbReference type="Pfam" id="PF07505">
    <property type="entry name" value="DUF5131"/>
    <property type="match status" value="1"/>
</dbReference>
<dbReference type="InterPro" id="IPR011101">
    <property type="entry name" value="DUF5131"/>
</dbReference>
<dbReference type="AlphaFoldDB" id="A0A512JQT4"/>
<dbReference type="RefSeq" id="WP_147048680.1">
    <property type="nucleotide sequence ID" value="NZ_BJZV01000034.1"/>
</dbReference>
<reference evidence="1 2" key="1">
    <citation type="submission" date="2019-07" db="EMBL/GenBank/DDBJ databases">
        <title>Whole genome shotgun sequence of Methylobacterium gnaphalii NBRC 107716.</title>
        <authorList>
            <person name="Hosoyama A."/>
            <person name="Uohara A."/>
            <person name="Ohji S."/>
            <person name="Ichikawa N."/>
        </authorList>
    </citation>
    <scope>NUCLEOTIDE SEQUENCE [LARGE SCALE GENOMIC DNA]</scope>
    <source>
        <strain evidence="1 2">NBRC 107716</strain>
    </source>
</reference>